<dbReference type="Gene3D" id="1.10.3720.10">
    <property type="entry name" value="MetI-like"/>
    <property type="match status" value="2"/>
</dbReference>
<accession>A0A919XXF8</accession>
<feature type="transmembrane region" description="Helical" evidence="8">
    <location>
        <begin position="404"/>
        <end position="425"/>
    </location>
</feature>
<feature type="transmembrane region" description="Helical" evidence="8">
    <location>
        <begin position="131"/>
        <end position="152"/>
    </location>
</feature>
<feature type="transmembrane region" description="Helical" evidence="8">
    <location>
        <begin position="105"/>
        <end position="124"/>
    </location>
</feature>
<feature type="transmembrane region" description="Helical" evidence="8">
    <location>
        <begin position="538"/>
        <end position="557"/>
    </location>
</feature>
<evidence type="ECO:0000313" key="9">
    <source>
        <dbReference type="EMBL" id="GIO38283.1"/>
    </source>
</evidence>
<protein>
    <submittedName>
        <fullName evidence="9">Uncharacterized protein</fullName>
    </submittedName>
</protein>
<keyword evidence="2" id="KW-0813">Transport</keyword>
<proteinExistence type="predicted"/>
<dbReference type="Proteomes" id="UP000681162">
    <property type="component" value="Unassembled WGS sequence"/>
</dbReference>
<reference evidence="9 10" key="1">
    <citation type="submission" date="2021-03" db="EMBL/GenBank/DDBJ databases">
        <title>Antimicrobial resistance genes in bacteria isolated from Japanese honey, and their potential for conferring macrolide and lincosamide resistance in the American foulbrood pathogen Paenibacillus larvae.</title>
        <authorList>
            <person name="Okamoto M."/>
            <person name="Kumagai M."/>
            <person name="Kanamori H."/>
            <person name="Takamatsu D."/>
        </authorList>
    </citation>
    <scope>NUCLEOTIDE SEQUENCE [LARGE SCALE GENOMIC DNA]</scope>
    <source>
        <strain evidence="9 10">J41TS12</strain>
    </source>
</reference>
<feature type="transmembrane region" description="Helical" evidence="8">
    <location>
        <begin position="172"/>
        <end position="199"/>
    </location>
</feature>
<keyword evidence="4 8" id="KW-0812">Transmembrane</keyword>
<name>A0A919XXF8_9BACL</name>
<organism evidence="9 10">
    <name type="scientific">Paenibacillus antibioticophila</name>
    <dbReference type="NCBI Taxonomy" id="1274374"/>
    <lineage>
        <taxon>Bacteria</taxon>
        <taxon>Bacillati</taxon>
        <taxon>Bacillota</taxon>
        <taxon>Bacilli</taxon>
        <taxon>Bacillales</taxon>
        <taxon>Paenibacillaceae</taxon>
        <taxon>Paenibacillus</taxon>
    </lineage>
</organism>
<feature type="region of interest" description="Disordered" evidence="7">
    <location>
        <begin position="1"/>
        <end position="22"/>
    </location>
</feature>
<keyword evidence="6 8" id="KW-0472">Membrane</keyword>
<sequence>MNQNEILGQPETEQDNSWGPVQQNGGRRKVSYGLHYTIMILAILLIVVIQGVPLIQGLLMSLKDFHPGRGLLSSPWAGLRNYTDLFTNHEFLKAMGLTLGMNVEYLLFSSVIVFGAALAISGISSARVKEWIVSLLVLPFFIPTAVLAMLALNVWGSASHSSALDALANPEYFTLTVLLLRLVQYGGIPLLVALIAISARQAAIRQDMPHGSVSYWTSTVAPAARAVGATTVLQLAYLLSSNPELIFVLASPLMERAHGGIDFFIIIEGVVGVDFSLSSAAWIIRFILQLLLMVAVYFLIRGLLVKDLFPQPEDGVGRTFGGSRLAGVIVASTGVASVLAILYLMYLRPHLSALPGEMTVGNALPLPSFATYLFGAMLLSVLTAMIAAVLAYPLTVKRLHGGMLYRLALIFALCASGGISIHQYYAFQQLGLINTMIPILITGLNPVAAAFVLKSLFNSRYAPLKKQAELEGRGEVETFFTLFIPKTWKSIFALSVLQFVSVWNTALPSWLYSSRPIYRSPVGNMLMFQQAWTGGSPFIYLLSGIVALPPLILFFIFRKWLVRSVLSKGLVKS</sequence>
<feature type="transmembrane region" description="Helical" evidence="8">
    <location>
        <begin position="220"/>
        <end position="239"/>
    </location>
</feature>
<gene>
    <name evidence="9" type="ORF">J41TS12_31440</name>
</gene>
<dbReference type="PANTHER" id="PTHR43744:SF8">
    <property type="entry name" value="SN-GLYCEROL-3-PHOSPHATE TRANSPORT SYSTEM PERMEASE PROTEIN UGPE"/>
    <property type="match status" value="1"/>
</dbReference>
<feature type="transmembrane region" description="Helical" evidence="8">
    <location>
        <begin position="366"/>
        <end position="392"/>
    </location>
</feature>
<keyword evidence="10" id="KW-1185">Reference proteome</keyword>
<dbReference type="AlphaFoldDB" id="A0A919XXF8"/>
<keyword evidence="3" id="KW-1003">Cell membrane</keyword>
<feature type="transmembrane region" description="Helical" evidence="8">
    <location>
        <begin position="36"/>
        <end position="59"/>
    </location>
</feature>
<evidence type="ECO:0000256" key="2">
    <source>
        <dbReference type="ARBA" id="ARBA00022448"/>
    </source>
</evidence>
<dbReference type="EMBL" id="BORR01000011">
    <property type="protein sequence ID" value="GIO38283.1"/>
    <property type="molecule type" value="Genomic_DNA"/>
</dbReference>
<evidence type="ECO:0000256" key="7">
    <source>
        <dbReference type="SAM" id="MobiDB-lite"/>
    </source>
</evidence>
<dbReference type="InterPro" id="IPR035906">
    <property type="entry name" value="MetI-like_sf"/>
</dbReference>
<comment type="caution">
    <text evidence="9">The sequence shown here is derived from an EMBL/GenBank/DDBJ whole genome shotgun (WGS) entry which is preliminary data.</text>
</comment>
<dbReference type="SUPFAM" id="SSF161098">
    <property type="entry name" value="MetI-like"/>
    <property type="match status" value="2"/>
</dbReference>
<evidence type="ECO:0000256" key="1">
    <source>
        <dbReference type="ARBA" id="ARBA00004651"/>
    </source>
</evidence>
<feature type="transmembrane region" description="Helical" evidence="8">
    <location>
        <begin position="325"/>
        <end position="346"/>
    </location>
</feature>
<keyword evidence="5 8" id="KW-1133">Transmembrane helix</keyword>
<evidence type="ECO:0000256" key="6">
    <source>
        <dbReference type="ARBA" id="ARBA00023136"/>
    </source>
</evidence>
<evidence type="ECO:0000256" key="4">
    <source>
        <dbReference type="ARBA" id="ARBA00022692"/>
    </source>
</evidence>
<dbReference type="GO" id="GO:0005886">
    <property type="term" value="C:plasma membrane"/>
    <property type="evidence" value="ECO:0007669"/>
    <property type="project" value="UniProtKB-SubCell"/>
</dbReference>
<feature type="transmembrane region" description="Helical" evidence="8">
    <location>
        <begin position="491"/>
        <end position="512"/>
    </location>
</feature>
<evidence type="ECO:0000256" key="3">
    <source>
        <dbReference type="ARBA" id="ARBA00022475"/>
    </source>
</evidence>
<dbReference type="RefSeq" id="WP_212940410.1">
    <property type="nucleotide sequence ID" value="NZ_BORR01000011.1"/>
</dbReference>
<dbReference type="PANTHER" id="PTHR43744">
    <property type="entry name" value="ABC TRANSPORTER PERMEASE PROTEIN MG189-RELATED-RELATED"/>
    <property type="match status" value="1"/>
</dbReference>
<evidence type="ECO:0000256" key="8">
    <source>
        <dbReference type="SAM" id="Phobius"/>
    </source>
</evidence>
<comment type="subcellular location">
    <subcellularLocation>
        <location evidence="1">Cell membrane</location>
        <topology evidence="1">Multi-pass membrane protein</topology>
    </subcellularLocation>
</comment>
<evidence type="ECO:0000256" key="5">
    <source>
        <dbReference type="ARBA" id="ARBA00022989"/>
    </source>
</evidence>
<feature type="transmembrane region" description="Helical" evidence="8">
    <location>
        <begin position="437"/>
        <end position="457"/>
    </location>
</feature>
<feature type="transmembrane region" description="Helical" evidence="8">
    <location>
        <begin position="282"/>
        <end position="304"/>
    </location>
</feature>
<evidence type="ECO:0000313" key="10">
    <source>
        <dbReference type="Proteomes" id="UP000681162"/>
    </source>
</evidence>